<gene>
    <name evidence="3" type="ORF">PEVE_00013245</name>
</gene>
<feature type="domain" description="C2H2-type" evidence="2">
    <location>
        <begin position="89"/>
        <end position="113"/>
    </location>
</feature>
<comment type="caution">
    <text evidence="3">The sequence shown here is derived from an EMBL/GenBank/DDBJ whole genome shotgun (WGS) entry which is preliminary data.</text>
</comment>
<organism evidence="3 4">
    <name type="scientific">Porites evermanni</name>
    <dbReference type="NCBI Taxonomy" id="104178"/>
    <lineage>
        <taxon>Eukaryota</taxon>
        <taxon>Metazoa</taxon>
        <taxon>Cnidaria</taxon>
        <taxon>Anthozoa</taxon>
        <taxon>Hexacorallia</taxon>
        <taxon>Scleractinia</taxon>
        <taxon>Fungiina</taxon>
        <taxon>Poritidae</taxon>
        <taxon>Porites</taxon>
    </lineage>
</organism>
<dbReference type="Proteomes" id="UP001159427">
    <property type="component" value="Unassembled WGS sequence"/>
</dbReference>
<dbReference type="InterPro" id="IPR013087">
    <property type="entry name" value="Znf_C2H2_type"/>
</dbReference>
<dbReference type="EMBL" id="CALNXI010000199">
    <property type="protein sequence ID" value="CAH3021920.1"/>
    <property type="molecule type" value="Genomic_DNA"/>
</dbReference>
<proteinExistence type="predicted"/>
<protein>
    <recommendedName>
        <fullName evidence="2">C2H2-type domain-containing protein</fullName>
    </recommendedName>
</protein>
<feature type="compositionally biased region" description="Basic and acidic residues" evidence="1">
    <location>
        <begin position="1"/>
        <end position="14"/>
    </location>
</feature>
<feature type="region of interest" description="Disordered" evidence="1">
    <location>
        <begin position="1"/>
        <end position="46"/>
    </location>
</feature>
<accession>A0ABN8M2E3</accession>
<evidence type="ECO:0000313" key="4">
    <source>
        <dbReference type="Proteomes" id="UP001159427"/>
    </source>
</evidence>
<dbReference type="PROSITE" id="PS00028">
    <property type="entry name" value="ZINC_FINGER_C2H2_1"/>
    <property type="match status" value="1"/>
</dbReference>
<feature type="compositionally biased region" description="Basic and acidic residues" evidence="1">
    <location>
        <begin position="23"/>
        <end position="34"/>
    </location>
</feature>
<feature type="non-terminal residue" evidence="3">
    <location>
        <position position="1"/>
    </location>
</feature>
<evidence type="ECO:0000256" key="1">
    <source>
        <dbReference type="SAM" id="MobiDB-lite"/>
    </source>
</evidence>
<sequence length="152" mass="17152">EDPTNRKEINRAKETATQVFCRRKNEQQHEDRKKQPATPPKPTTTRTLDVIGEISSWTNLPQQDLVHLDCRSRWIPPNEEGEYPETFECPYRGCLETFSRAEDCGTHVSIVNHPKTNQGDGNNWICAGTLTGKTRFQGAGKVGFIACHSGKL</sequence>
<keyword evidence="4" id="KW-1185">Reference proteome</keyword>
<evidence type="ECO:0000259" key="2">
    <source>
        <dbReference type="PROSITE" id="PS00028"/>
    </source>
</evidence>
<evidence type="ECO:0000313" key="3">
    <source>
        <dbReference type="EMBL" id="CAH3021920.1"/>
    </source>
</evidence>
<name>A0ABN8M2E3_9CNID</name>
<reference evidence="3 4" key="1">
    <citation type="submission" date="2022-05" db="EMBL/GenBank/DDBJ databases">
        <authorList>
            <consortium name="Genoscope - CEA"/>
            <person name="William W."/>
        </authorList>
    </citation>
    <scope>NUCLEOTIDE SEQUENCE [LARGE SCALE GENOMIC DNA]</scope>
</reference>